<dbReference type="InterPro" id="IPR036188">
    <property type="entry name" value="FAD/NAD-bd_sf"/>
</dbReference>
<dbReference type="Pfam" id="PF00890">
    <property type="entry name" value="FAD_binding_2"/>
    <property type="match status" value="1"/>
</dbReference>
<evidence type="ECO:0000313" key="12">
    <source>
        <dbReference type="EMBL" id="MBC5628751.1"/>
    </source>
</evidence>
<dbReference type="EC" id="1.3.99.33" evidence="3"/>
<protein>
    <recommendedName>
        <fullName evidence="4">Urocanate reductase</fullName>
        <ecNumber evidence="3">1.3.99.33</ecNumber>
    </recommendedName>
</protein>
<dbReference type="Gene3D" id="3.90.1010.20">
    <property type="match status" value="1"/>
</dbReference>
<dbReference type="InterPro" id="IPR007329">
    <property type="entry name" value="FMN-bd"/>
</dbReference>
<dbReference type="SMART" id="SM00900">
    <property type="entry name" value="FMN_bind"/>
    <property type="match status" value="1"/>
</dbReference>
<comment type="cofactor">
    <cofactor evidence="1">
        <name>FMN</name>
        <dbReference type="ChEBI" id="CHEBI:58210"/>
    </cofactor>
</comment>
<sequence length="608" mass="64031">MNKFLRKASILLSLCMMTSLAACTSNNNSAVNGNNATTESSSEWDKEVNLLVIGAGGSGLTAAVEAATNGTENILVVEKLSSIGGVTALSQGVIAGYDTQIAKKLGVNVTKEELYDILMGNATYRLDPKLASITVEKSGESIDWLIDTVGVPFDEEIRVGYGPLQMMHVMTGGGNAIVEPFKKALEDNNVELMLETPATKLLKDDNGNITGAIVENEGKELKIKAKAVVLATGGYAGNKDLPGLLNPSYQGMLPVGFAGNTGDGLIMGSDVGAAIGHTDHLMAVLKDYEILSEKNGNSATASVSAYVKADSLIFVGADAKRFMDEKAAGFMSQELNQPIWDQMKKDDMPYVWAITDAKGLEQTKSKRGLDLEYITADTVEDLASKMNLDPSTLKATVDAWNTSATNGVDADFRRTAGLTQLEAPYYAVAIAPAHIITYGGVIRNENAEVLKADGTVLNGLFACGEVSANSAYMGFTISNAITWGRIAGASASDYIKNGPKAPVSENTTEEKEEATAESFSFNPGTYEGTAKGNGGDLKVSVVVDETSIKEVTVLEHLETEGLADPALEKVPTAIVSEQSLSVDTVTGATVTSNAIIDAVKSALESAKK</sequence>
<evidence type="ECO:0000256" key="10">
    <source>
        <dbReference type="SAM" id="SignalP"/>
    </source>
</evidence>
<proteinExistence type="predicted"/>
<feature type="signal peptide" evidence="10">
    <location>
        <begin position="1"/>
        <end position="21"/>
    </location>
</feature>
<dbReference type="EMBL" id="JACOOO010000013">
    <property type="protein sequence ID" value="MBC5628751.1"/>
    <property type="molecule type" value="Genomic_DNA"/>
</dbReference>
<evidence type="ECO:0000256" key="8">
    <source>
        <dbReference type="ARBA" id="ARBA00049922"/>
    </source>
</evidence>
<dbReference type="PANTHER" id="PTHR43400">
    <property type="entry name" value="FUMARATE REDUCTASE"/>
    <property type="match status" value="1"/>
</dbReference>
<feature type="region of interest" description="Disordered" evidence="9">
    <location>
        <begin position="498"/>
        <end position="528"/>
    </location>
</feature>
<dbReference type="InterPro" id="IPR050315">
    <property type="entry name" value="FAD-oxidoreductase_2"/>
</dbReference>
<reference evidence="12 13" key="1">
    <citation type="submission" date="2020-08" db="EMBL/GenBank/DDBJ databases">
        <title>Genome public.</title>
        <authorList>
            <person name="Liu C."/>
            <person name="Sun Q."/>
        </authorList>
    </citation>
    <scope>NUCLEOTIDE SEQUENCE [LARGE SCALE GENOMIC DNA]</scope>
    <source>
        <strain evidence="12 13">NSJ-6</strain>
    </source>
</reference>
<evidence type="ECO:0000256" key="9">
    <source>
        <dbReference type="SAM" id="MobiDB-lite"/>
    </source>
</evidence>
<evidence type="ECO:0000256" key="1">
    <source>
        <dbReference type="ARBA" id="ARBA00001917"/>
    </source>
</evidence>
<evidence type="ECO:0000256" key="4">
    <source>
        <dbReference type="ARBA" id="ARBA00015872"/>
    </source>
</evidence>
<evidence type="ECO:0000313" key="13">
    <source>
        <dbReference type="Proteomes" id="UP000596929"/>
    </source>
</evidence>
<keyword evidence="5" id="KW-0285">Flavoprotein</keyword>
<evidence type="ECO:0000256" key="6">
    <source>
        <dbReference type="ARBA" id="ARBA00022827"/>
    </source>
</evidence>
<dbReference type="InterPro" id="IPR027477">
    <property type="entry name" value="Succ_DH/fumarate_Rdtase_cat_sf"/>
</dbReference>
<dbReference type="PANTHER" id="PTHR43400:SF10">
    <property type="entry name" value="3-OXOSTEROID 1-DEHYDROGENASE"/>
    <property type="match status" value="1"/>
</dbReference>
<keyword evidence="7" id="KW-0560">Oxidoreductase</keyword>
<comment type="cofactor">
    <cofactor evidence="2">
        <name>FAD</name>
        <dbReference type="ChEBI" id="CHEBI:57692"/>
    </cofactor>
</comment>
<gene>
    <name evidence="12" type="ORF">H8S20_07600</name>
</gene>
<dbReference type="Gene3D" id="3.50.50.60">
    <property type="entry name" value="FAD/NAD(P)-binding domain"/>
    <property type="match status" value="1"/>
</dbReference>
<organism evidence="12 13">
    <name type="scientific">Clostridium hominis</name>
    <dbReference type="NCBI Taxonomy" id="2763036"/>
    <lineage>
        <taxon>Bacteria</taxon>
        <taxon>Bacillati</taxon>
        <taxon>Bacillota</taxon>
        <taxon>Clostridia</taxon>
        <taxon>Eubacteriales</taxon>
        <taxon>Clostridiaceae</taxon>
        <taxon>Clostridium</taxon>
    </lineage>
</organism>
<dbReference type="PRINTS" id="PR00411">
    <property type="entry name" value="PNDRDTASEI"/>
</dbReference>
<evidence type="ECO:0000256" key="5">
    <source>
        <dbReference type="ARBA" id="ARBA00022630"/>
    </source>
</evidence>
<dbReference type="Pfam" id="PF04205">
    <property type="entry name" value="FMN_bind"/>
    <property type="match status" value="1"/>
</dbReference>
<evidence type="ECO:0000256" key="7">
    <source>
        <dbReference type="ARBA" id="ARBA00023002"/>
    </source>
</evidence>
<dbReference type="SUPFAM" id="SSF56425">
    <property type="entry name" value="Succinate dehydrogenase/fumarate reductase flavoprotein, catalytic domain"/>
    <property type="match status" value="1"/>
</dbReference>
<dbReference type="Gene3D" id="3.90.700.10">
    <property type="entry name" value="Succinate dehydrogenase/fumarate reductase flavoprotein, catalytic domain"/>
    <property type="match status" value="1"/>
</dbReference>
<dbReference type="Proteomes" id="UP000596929">
    <property type="component" value="Unassembled WGS sequence"/>
</dbReference>
<dbReference type="InterPro" id="IPR003953">
    <property type="entry name" value="FAD-dep_OxRdtase_2_FAD-bd"/>
</dbReference>
<evidence type="ECO:0000256" key="3">
    <source>
        <dbReference type="ARBA" id="ARBA00013137"/>
    </source>
</evidence>
<name>A0ABR7DBH5_9CLOT</name>
<keyword evidence="13" id="KW-1185">Reference proteome</keyword>
<keyword evidence="6" id="KW-0274">FAD</keyword>
<evidence type="ECO:0000256" key="2">
    <source>
        <dbReference type="ARBA" id="ARBA00001974"/>
    </source>
</evidence>
<accession>A0ABR7DBH5</accession>
<feature type="chain" id="PRO_5047445113" description="Urocanate reductase" evidence="10">
    <location>
        <begin position="22"/>
        <end position="608"/>
    </location>
</feature>
<evidence type="ECO:0000259" key="11">
    <source>
        <dbReference type="SMART" id="SM00900"/>
    </source>
</evidence>
<dbReference type="SUPFAM" id="SSF51905">
    <property type="entry name" value="FAD/NAD(P)-binding domain"/>
    <property type="match status" value="1"/>
</dbReference>
<dbReference type="RefSeq" id="WP_051986996.1">
    <property type="nucleotide sequence ID" value="NZ_JACOOO010000013.1"/>
</dbReference>
<feature type="domain" description="FMN-binding" evidence="11">
    <location>
        <begin position="532"/>
        <end position="606"/>
    </location>
</feature>
<comment type="catalytic activity">
    <reaction evidence="8">
        <text>dihydrourocanate + A = urocanate + AH2</text>
        <dbReference type="Rhea" id="RHEA:36059"/>
        <dbReference type="ChEBI" id="CHEBI:13193"/>
        <dbReference type="ChEBI" id="CHEBI:17499"/>
        <dbReference type="ChEBI" id="CHEBI:27247"/>
        <dbReference type="ChEBI" id="CHEBI:72991"/>
        <dbReference type="EC" id="1.3.99.33"/>
    </reaction>
</comment>
<keyword evidence="10" id="KW-0732">Signal</keyword>
<comment type="caution">
    <text evidence="12">The sequence shown here is derived from an EMBL/GenBank/DDBJ whole genome shotgun (WGS) entry which is preliminary data.</text>
</comment>